<evidence type="ECO:0000313" key="1">
    <source>
        <dbReference type="EMBL" id="OES45148.1"/>
    </source>
</evidence>
<dbReference type="EMBL" id="MAMP01000020">
    <property type="protein sequence ID" value="OES45148.1"/>
    <property type="molecule type" value="Genomic_DNA"/>
</dbReference>
<comment type="caution">
    <text evidence="1">The sequence shown here is derived from an EMBL/GenBank/DDBJ whole genome shotgun (WGS) entry which is preliminary data.</text>
</comment>
<organism evidence="1 2">
    <name type="scientific">Domibacillus iocasae</name>
    <dbReference type="NCBI Taxonomy" id="1714016"/>
    <lineage>
        <taxon>Bacteria</taxon>
        <taxon>Bacillati</taxon>
        <taxon>Bacillota</taxon>
        <taxon>Bacilli</taxon>
        <taxon>Bacillales</taxon>
        <taxon>Bacillaceae</taxon>
        <taxon>Domibacillus</taxon>
    </lineage>
</organism>
<dbReference type="Proteomes" id="UP000095658">
    <property type="component" value="Unassembled WGS sequence"/>
</dbReference>
<dbReference type="STRING" id="1714016.BA724_03825"/>
<sequence>MRDVIRTNGLVIAADNSGSIGGKEQDTVQAPYEVVGYFSARVALMECIAAGGEPFAAVLHNFSGDAAWKPLCKGIKKAAAELDCELELTGSTESNFTMQQSAAGFVAIGRHVRDTDQIELESVRYGVIGKPLVGSEVMACLDDVAPLSVFRQIAHMEGVYTVLPVGSKGIAYELMQLTGRSGHCELDMIKSAGPSTCFIVAVKEEAGTQLESMTNHVYWLKMYD</sequence>
<proteinExistence type="predicted"/>
<evidence type="ECO:0000313" key="2">
    <source>
        <dbReference type="Proteomes" id="UP000095658"/>
    </source>
</evidence>
<name>A0A1E7DR31_9BACI</name>
<protein>
    <submittedName>
        <fullName evidence="1">Uncharacterized protein</fullName>
    </submittedName>
</protein>
<accession>A0A1E7DR31</accession>
<gene>
    <name evidence="1" type="ORF">BA724_03825</name>
</gene>
<dbReference type="RefSeq" id="WP_069938029.1">
    <property type="nucleotide sequence ID" value="NZ_MAMP01000020.1"/>
</dbReference>
<reference evidence="1 2" key="1">
    <citation type="submission" date="2016-06" db="EMBL/GenBank/DDBJ databases">
        <title>Domibacillus iocasae genome sequencing.</title>
        <authorList>
            <person name="Verma A."/>
            <person name="Pal Y."/>
            <person name="Ojha A.K."/>
            <person name="Krishnamurthi S."/>
        </authorList>
    </citation>
    <scope>NUCLEOTIDE SEQUENCE [LARGE SCALE GENOMIC DNA]</scope>
    <source>
        <strain evidence="1 2">DSM 29979</strain>
    </source>
</reference>
<dbReference type="AlphaFoldDB" id="A0A1E7DR31"/>
<keyword evidence="2" id="KW-1185">Reference proteome</keyword>